<protein>
    <submittedName>
        <fullName evidence="2">Uncharacterized protein</fullName>
    </submittedName>
</protein>
<organism evidence="2 3">
    <name type="scientific">Adineta steineri</name>
    <dbReference type="NCBI Taxonomy" id="433720"/>
    <lineage>
        <taxon>Eukaryota</taxon>
        <taxon>Metazoa</taxon>
        <taxon>Spiralia</taxon>
        <taxon>Gnathifera</taxon>
        <taxon>Rotifera</taxon>
        <taxon>Eurotatoria</taxon>
        <taxon>Bdelloidea</taxon>
        <taxon>Adinetida</taxon>
        <taxon>Adinetidae</taxon>
        <taxon>Adineta</taxon>
    </lineage>
</organism>
<dbReference type="Proteomes" id="UP000663845">
    <property type="component" value="Unassembled WGS sequence"/>
</dbReference>
<reference evidence="2" key="1">
    <citation type="submission" date="2021-02" db="EMBL/GenBank/DDBJ databases">
        <authorList>
            <person name="Nowell W R."/>
        </authorList>
    </citation>
    <scope>NUCLEOTIDE SEQUENCE</scope>
</reference>
<gene>
    <name evidence="2" type="ORF">JYZ213_LOCUS42665</name>
</gene>
<proteinExistence type="predicted"/>
<sequence length="195" mass="23070">MAIFLFVCSQLLLLALPILTIETKHASYMTYVITRDYFVAFKAPEYSIYNTSEKHLYYRIESKYDFQHNIKLVMYPSKKIVAKLRSQKQGKEFKAKISICNITSNQWSYGTIIQHRQWLHANYSIEWNEYHLSMITNIVSGTTRILDQSENDVLAQFYRRWFSLNYKYQLEVFSDRIPESLYLLGLAVVSRSDNG</sequence>
<evidence type="ECO:0000313" key="3">
    <source>
        <dbReference type="Proteomes" id="UP000663845"/>
    </source>
</evidence>
<dbReference type="AlphaFoldDB" id="A0A815S8A1"/>
<dbReference type="EMBL" id="CAJNOG010002039">
    <property type="protein sequence ID" value="CAF1486310.1"/>
    <property type="molecule type" value="Genomic_DNA"/>
</dbReference>
<comment type="caution">
    <text evidence="2">The sequence shown here is derived from an EMBL/GenBank/DDBJ whole genome shotgun (WGS) entry which is preliminary data.</text>
</comment>
<keyword evidence="1" id="KW-0732">Signal</keyword>
<name>A0A815S8A1_9BILA</name>
<evidence type="ECO:0000256" key="1">
    <source>
        <dbReference type="SAM" id="SignalP"/>
    </source>
</evidence>
<feature type="signal peptide" evidence="1">
    <location>
        <begin position="1"/>
        <end position="26"/>
    </location>
</feature>
<accession>A0A815S8A1</accession>
<feature type="chain" id="PRO_5032430904" evidence="1">
    <location>
        <begin position="27"/>
        <end position="195"/>
    </location>
</feature>
<evidence type="ECO:0000313" key="2">
    <source>
        <dbReference type="EMBL" id="CAF1486310.1"/>
    </source>
</evidence>